<organism evidence="2 3">
    <name type="scientific">Trichogramma kaykai</name>
    <dbReference type="NCBI Taxonomy" id="54128"/>
    <lineage>
        <taxon>Eukaryota</taxon>
        <taxon>Metazoa</taxon>
        <taxon>Ecdysozoa</taxon>
        <taxon>Arthropoda</taxon>
        <taxon>Hexapoda</taxon>
        <taxon>Insecta</taxon>
        <taxon>Pterygota</taxon>
        <taxon>Neoptera</taxon>
        <taxon>Endopterygota</taxon>
        <taxon>Hymenoptera</taxon>
        <taxon>Apocrita</taxon>
        <taxon>Proctotrupomorpha</taxon>
        <taxon>Chalcidoidea</taxon>
        <taxon>Trichogrammatidae</taxon>
        <taxon>Trichogramma</taxon>
    </lineage>
</organism>
<comment type="caution">
    <text evidence="2">The sequence shown here is derived from an EMBL/GenBank/DDBJ whole genome shotgun (WGS) entry which is preliminary data.</text>
</comment>
<proteinExistence type="predicted"/>
<dbReference type="EMBL" id="JBJJXI010000137">
    <property type="protein sequence ID" value="KAL3387311.1"/>
    <property type="molecule type" value="Genomic_DNA"/>
</dbReference>
<reference evidence="2 3" key="1">
    <citation type="journal article" date="2024" name="bioRxiv">
        <title>A reference genome for Trichogramma kaykai: A tiny desert-dwelling parasitoid wasp with competing sex-ratio distorters.</title>
        <authorList>
            <person name="Culotta J."/>
            <person name="Lindsey A.R."/>
        </authorList>
    </citation>
    <scope>NUCLEOTIDE SEQUENCE [LARGE SCALE GENOMIC DNA]</scope>
    <source>
        <strain evidence="2 3">KSX58</strain>
    </source>
</reference>
<dbReference type="Proteomes" id="UP001627154">
    <property type="component" value="Unassembled WGS sequence"/>
</dbReference>
<feature type="compositionally biased region" description="Basic and acidic residues" evidence="1">
    <location>
        <begin position="27"/>
        <end position="43"/>
    </location>
</feature>
<evidence type="ECO:0000256" key="1">
    <source>
        <dbReference type="SAM" id="MobiDB-lite"/>
    </source>
</evidence>
<dbReference type="AlphaFoldDB" id="A0ABD2W3Z0"/>
<gene>
    <name evidence="2" type="ORF">TKK_017275</name>
</gene>
<protein>
    <submittedName>
        <fullName evidence="2">Uncharacterized protein</fullName>
    </submittedName>
</protein>
<keyword evidence="3" id="KW-1185">Reference proteome</keyword>
<evidence type="ECO:0000313" key="3">
    <source>
        <dbReference type="Proteomes" id="UP001627154"/>
    </source>
</evidence>
<feature type="region of interest" description="Disordered" evidence="1">
    <location>
        <begin position="1"/>
        <end position="45"/>
    </location>
</feature>
<feature type="compositionally biased region" description="Low complexity" evidence="1">
    <location>
        <begin position="11"/>
        <end position="24"/>
    </location>
</feature>
<accession>A0ABD2W3Z0</accession>
<sequence>MGCPESTARASSSSNSSNSNSCSSDQSAKREQKRRSAESREKTQSNVCVDVWLRGTVLLPESPVSLHTFECGSYEQCIWDVFLSRRSKIDERIIVCLALRYAVYARNASCASPPIPASELRFVYPLCEANAHEEKKDQK</sequence>
<name>A0ABD2W3Z0_9HYME</name>
<evidence type="ECO:0000313" key="2">
    <source>
        <dbReference type="EMBL" id="KAL3387311.1"/>
    </source>
</evidence>